<protein>
    <submittedName>
        <fullName evidence="1">Uncharacterized protein</fullName>
    </submittedName>
</protein>
<accession>A0A8J3R4H0</accession>
<organism evidence="1 2">
    <name type="scientific">Rugosimonospora africana</name>
    <dbReference type="NCBI Taxonomy" id="556532"/>
    <lineage>
        <taxon>Bacteria</taxon>
        <taxon>Bacillati</taxon>
        <taxon>Actinomycetota</taxon>
        <taxon>Actinomycetes</taxon>
        <taxon>Micromonosporales</taxon>
        <taxon>Micromonosporaceae</taxon>
        <taxon>Rugosimonospora</taxon>
    </lineage>
</organism>
<dbReference type="Proteomes" id="UP000642748">
    <property type="component" value="Unassembled WGS sequence"/>
</dbReference>
<dbReference type="EMBL" id="BONZ01000137">
    <property type="protein sequence ID" value="GIH21533.1"/>
    <property type="molecule type" value="Genomic_DNA"/>
</dbReference>
<evidence type="ECO:0000313" key="1">
    <source>
        <dbReference type="EMBL" id="GIH21533.1"/>
    </source>
</evidence>
<proteinExistence type="predicted"/>
<keyword evidence="2" id="KW-1185">Reference proteome</keyword>
<reference evidence="1" key="1">
    <citation type="submission" date="2021-01" db="EMBL/GenBank/DDBJ databases">
        <title>Whole genome shotgun sequence of Rugosimonospora africana NBRC 104875.</title>
        <authorList>
            <person name="Komaki H."/>
            <person name="Tamura T."/>
        </authorList>
    </citation>
    <scope>NUCLEOTIDE SEQUENCE</scope>
    <source>
        <strain evidence="1">NBRC 104875</strain>
    </source>
</reference>
<dbReference type="AlphaFoldDB" id="A0A8J3R4H0"/>
<gene>
    <name evidence="1" type="ORF">Raf01_97050</name>
</gene>
<comment type="caution">
    <text evidence="1">The sequence shown here is derived from an EMBL/GenBank/DDBJ whole genome shotgun (WGS) entry which is preliminary data.</text>
</comment>
<evidence type="ECO:0000313" key="2">
    <source>
        <dbReference type="Proteomes" id="UP000642748"/>
    </source>
</evidence>
<name>A0A8J3R4H0_9ACTN</name>
<sequence length="188" mass="21771">MHTRFMLATPPPYDDMADWSSNRLREWANSLDTSRAPREINWWLSARWTPQRRACDRALDAESRREWAEGFLTLVNCMQRFTTYDRWSASADQFNMRALLIGQLGEVDGNTTWSADALVRDLLAALTLTPREAREQSRTWRSLPTDQILTLRRHKTLLAPLETIVGLLSRSADKDSVRDWLTVRPALP</sequence>